<dbReference type="GO" id="GO:0042158">
    <property type="term" value="P:lipoprotein biosynthetic process"/>
    <property type="evidence" value="ECO:0007669"/>
    <property type="project" value="InterPro"/>
</dbReference>
<dbReference type="Pfam" id="PF01790">
    <property type="entry name" value="LGT"/>
    <property type="match status" value="1"/>
</dbReference>
<keyword evidence="2" id="KW-1003">Cell membrane</keyword>
<proteinExistence type="inferred from homology"/>
<evidence type="ECO:0000313" key="8">
    <source>
        <dbReference type="EMBL" id="MBB5867242.1"/>
    </source>
</evidence>
<evidence type="ECO:0000256" key="2">
    <source>
        <dbReference type="ARBA" id="ARBA00022475"/>
    </source>
</evidence>
<dbReference type="InterPro" id="IPR001640">
    <property type="entry name" value="Lgt"/>
</dbReference>
<evidence type="ECO:0000256" key="7">
    <source>
        <dbReference type="SAM" id="Phobius"/>
    </source>
</evidence>
<feature type="transmembrane region" description="Helical" evidence="7">
    <location>
        <begin position="49"/>
        <end position="68"/>
    </location>
</feature>
<keyword evidence="5 7" id="KW-1133">Transmembrane helix</keyword>
<accession>A0A841BKF9</accession>
<feature type="transmembrane region" description="Helical" evidence="7">
    <location>
        <begin position="88"/>
        <end position="108"/>
    </location>
</feature>
<keyword evidence="3 8" id="KW-0808">Transferase</keyword>
<gene>
    <name evidence="8" type="ORF">F4553_000621</name>
</gene>
<feature type="transmembrane region" description="Helical" evidence="7">
    <location>
        <begin position="18"/>
        <end position="37"/>
    </location>
</feature>
<keyword evidence="6 7" id="KW-0472">Membrane</keyword>
<evidence type="ECO:0000313" key="9">
    <source>
        <dbReference type="Proteomes" id="UP000587527"/>
    </source>
</evidence>
<dbReference type="GO" id="GO:0005886">
    <property type="term" value="C:plasma membrane"/>
    <property type="evidence" value="ECO:0007669"/>
    <property type="project" value="InterPro"/>
</dbReference>
<evidence type="ECO:0000256" key="3">
    <source>
        <dbReference type="ARBA" id="ARBA00022679"/>
    </source>
</evidence>
<dbReference type="RefSeq" id="WP_184831752.1">
    <property type="nucleotide sequence ID" value="NZ_JACHMN010000001.1"/>
</dbReference>
<evidence type="ECO:0000256" key="4">
    <source>
        <dbReference type="ARBA" id="ARBA00022692"/>
    </source>
</evidence>
<organism evidence="8 9">
    <name type="scientific">Allocatelliglobosispora scoriae</name>
    <dbReference type="NCBI Taxonomy" id="643052"/>
    <lineage>
        <taxon>Bacteria</taxon>
        <taxon>Bacillati</taxon>
        <taxon>Actinomycetota</taxon>
        <taxon>Actinomycetes</taxon>
        <taxon>Micromonosporales</taxon>
        <taxon>Micromonosporaceae</taxon>
        <taxon>Allocatelliglobosispora</taxon>
    </lineage>
</organism>
<evidence type="ECO:0000256" key="1">
    <source>
        <dbReference type="ARBA" id="ARBA00007150"/>
    </source>
</evidence>
<evidence type="ECO:0000256" key="6">
    <source>
        <dbReference type="ARBA" id="ARBA00023136"/>
    </source>
</evidence>
<dbReference type="EMBL" id="JACHMN010000001">
    <property type="protein sequence ID" value="MBB5867242.1"/>
    <property type="molecule type" value="Genomic_DNA"/>
</dbReference>
<comment type="similarity">
    <text evidence="1">Belongs to the Lgt family.</text>
</comment>
<protein>
    <submittedName>
        <fullName evidence="8">Prolipoprotein diacylglyceryltransferase</fullName>
    </submittedName>
</protein>
<reference evidence="8 9" key="1">
    <citation type="submission" date="2020-08" db="EMBL/GenBank/DDBJ databases">
        <title>Sequencing the genomes of 1000 actinobacteria strains.</title>
        <authorList>
            <person name="Klenk H.-P."/>
        </authorList>
    </citation>
    <scope>NUCLEOTIDE SEQUENCE [LARGE SCALE GENOMIC DNA]</scope>
    <source>
        <strain evidence="8 9">DSM 45362</strain>
    </source>
</reference>
<dbReference type="PANTHER" id="PTHR30589">
    <property type="entry name" value="PROLIPOPROTEIN DIACYLGLYCERYL TRANSFERASE"/>
    <property type="match status" value="1"/>
</dbReference>
<dbReference type="AlphaFoldDB" id="A0A841BKF9"/>
<dbReference type="Proteomes" id="UP000587527">
    <property type="component" value="Unassembled WGS sequence"/>
</dbReference>
<keyword evidence="8" id="KW-0449">Lipoprotein</keyword>
<keyword evidence="9" id="KW-1185">Reference proteome</keyword>
<dbReference type="GO" id="GO:0008961">
    <property type="term" value="F:phosphatidylglycerol-prolipoprotein diacylglyceryl transferase activity"/>
    <property type="evidence" value="ECO:0007669"/>
    <property type="project" value="InterPro"/>
</dbReference>
<dbReference type="PANTHER" id="PTHR30589:SF0">
    <property type="entry name" value="PHOSPHATIDYLGLYCEROL--PROLIPOPROTEIN DIACYLGLYCERYL TRANSFERASE"/>
    <property type="match status" value="1"/>
</dbReference>
<evidence type="ECO:0000256" key="5">
    <source>
        <dbReference type="ARBA" id="ARBA00022989"/>
    </source>
</evidence>
<feature type="transmembrane region" description="Helical" evidence="7">
    <location>
        <begin position="173"/>
        <end position="189"/>
    </location>
</feature>
<sequence length="269" mass="28680">MHPLIATIGGIPIGTHDVLVGLGVVLAAIVFVMQARYQQRSTGQPVDDRIWSVVAGTLVGGALLGRLGTWAQHLDPRDNATLLEQWLYGNRSILSGLVGAYAGALIAKRLTGYREPTGDLFAPAVAAGMALGRVGCLLTELPGTPTGSWWGITLNSQDAASVGAPAGVALHPSFAYEIAFHLLALLLLLRIRGRVAKGQLLTLYLAAYAAFRFGVEFVRGNEVVLAGLTRPQLFLLAFAPLAAWRIVRQARRGAYSGLFRRPSEMEAVS</sequence>
<name>A0A841BKF9_9ACTN</name>
<keyword evidence="4 7" id="KW-0812">Transmembrane</keyword>
<comment type="caution">
    <text evidence="8">The sequence shown here is derived from an EMBL/GenBank/DDBJ whole genome shotgun (WGS) entry which is preliminary data.</text>
</comment>
<feature type="transmembrane region" description="Helical" evidence="7">
    <location>
        <begin position="120"/>
        <end position="141"/>
    </location>
</feature>